<reference evidence="8 9" key="1">
    <citation type="submission" date="2015-09" db="EMBL/GenBank/DDBJ databases">
        <title>Genome Sequences of Mycobacterium immunogenum Isolates, Recuperated from a Chloraminated Drinking Water Distribution System Simulator Subjected to Episodes of Nitrification.</title>
        <authorList>
            <person name="Gomez-Alvarez V."/>
            <person name="Revetta R.P."/>
        </authorList>
    </citation>
    <scope>NUCLEOTIDE SEQUENCE [LARGE SCALE GENOMIC DNA]</scope>
    <source>
        <strain evidence="5 8">H008</strain>
        <strain evidence="6 9">H076</strain>
    </source>
</reference>
<feature type="domain" description="Glycosyl hydrolase family 13 catalytic" evidence="4">
    <location>
        <begin position="21"/>
        <end position="406"/>
    </location>
</feature>
<dbReference type="EMBL" id="LQYE01000015">
    <property type="protein sequence ID" value="OAT68463.1"/>
    <property type="molecule type" value="Genomic_DNA"/>
</dbReference>
<gene>
    <name evidence="5" type="ORF">AN908_09075</name>
    <name evidence="6" type="ORF">AN912_05810</name>
    <name evidence="7" type="ORF">AWB85_24935</name>
</gene>
<name>A0A0N1CLZ5_9MYCO</name>
<dbReference type="SUPFAM" id="SSF51445">
    <property type="entry name" value="(Trans)glycosidases"/>
    <property type="match status" value="1"/>
</dbReference>
<dbReference type="AlphaFoldDB" id="A0A0N1CLZ5"/>
<evidence type="ECO:0000313" key="7">
    <source>
        <dbReference type="EMBL" id="OAT68463.1"/>
    </source>
</evidence>
<evidence type="ECO:0000256" key="3">
    <source>
        <dbReference type="ARBA" id="ARBA00023235"/>
    </source>
</evidence>
<dbReference type="SMART" id="SM00642">
    <property type="entry name" value="Aamy"/>
    <property type="match status" value="1"/>
</dbReference>
<dbReference type="InterPro" id="IPR045857">
    <property type="entry name" value="O16G_dom_2"/>
</dbReference>
<dbReference type="FunFam" id="3.90.400.10:FF:000001">
    <property type="entry name" value="Maltase A3, isoform A"/>
    <property type="match status" value="1"/>
</dbReference>
<dbReference type="Proteomes" id="UP000186919">
    <property type="component" value="Unassembled WGS sequence"/>
</dbReference>
<comment type="similarity">
    <text evidence="1">Belongs to the glycosyl hydrolase 13 family.</text>
</comment>
<dbReference type="RefSeq" id="WP_043075981.1">
    <property type="nucleotide sequence ID" value="NZ_CP011530.1"/>
</dbReference>
<keyword evidence="3" id="KW-0413">Isomerase</keyword>
<dbReference type="EMBL" id="LJFO01000003">
    <property type="protein sequence ID" value="KPG14643.1"/>
    <property type="molecule type" value="Genomic_DNA"/>
</dbReference>
<evidence type="ECO:0000313" key="5">
    <source>
        <dbReference type="EMBL" id="KPG14643.1"/>
    </source>
</evidence>
<dbReference type="OrthoDB" id="9043248at2"/>
<organism evidence="7 10">
    <name type="scientific">Mycobacteroides immunogenum</name>
    <dbReference type="NCBI Taxonomy" id="83262"/>
    <lineage>
        <taxon>Bacteria</taxon>
        <taxon>Bacillati</taxon>
        <taxon>Actinomycetota</taxon>
        <taxon>Actinomycetes</taxon>
        <taxon>Mycobacteriales</taxon>
        <taxon>Mycobacteriaceae</taxon>
        <taxon>Mycobacteroides</taxon>
    </lineage>
</organism>
<dbReference type="InterPro" id="IPR006047">
    <property type="entry name" value="GH13_cat_dom"/>
</dbReference>
<dbReference type="GO" id="GO:0009313">
    <property type="term" value="P:oligosaccharide catabolic process"/>
    <property type="evidence" value="ECO:0007669"/>
    <property type="project" value="TreeGrafter"/>
</dbReference>
<comment type="caution">
    <text evidence="7">The sequence shown here is derived from an EMBL/GenBank/DDBJ whole genome shotgun (WGS) entry which is preliminary data.</text>
</comment>
<dbReference type="Gene3D" id="3.90.400.10">
    <property type="entry name" value="Oligo-1,6-glucosidase, Domain 2"/>
    <property type="match status" value="1"/>
</dbReference>
<dbReference type="CDD" id="cd11332">
    <property type="entry name" value="AmyAc_OligoGlu_TS"/>
    <property type="match status" value="1"/>
</dbReference>
<dbReference type="Pfam" id="PF00128">
    <property type="entry name" value="Alpha-amylase"/>
    <property type="match status" value="1"/>
</dbReference>
<dbReference type="InterPro" id="IPR017853">
    <property type="entry name" value="GH"/>
</dbReference>
<sequence>MTAAYLGRHDDPWWSRAVFYQIYPRSFGDSDGDGVGDLDGISAKLGYLDLLGIQGIWLNPVTKSPMADHGYDVSNPREIDPLFGGLTAMHRLIASAHRHNIKVIMDLVPNHTSSEHRWFIEALAAEPGSDARARYIFRDGKGANGELPPNNWPSVFGGPAWTRITEPDGTPGQWYLHLFAPEQPDVNWDNPEVFDDFADTLRFWLDRGIDGFRLDVAHGMAKPPGLPDIEDTETSMLHIADEDPRFNNEGVHEYHRKIRKVLDQYRDVVAVGEIWVNDNTRFAEYVRPDELHLGFNFKLVEAEFDADQIRAAIENSLAAVDSVGATPTWTLSNHDVEREVTRYGDGQIGQWRARAMALVMLALPGTVFIYNGSELGLPNVELPDEALQDPVWERSGHTERGRDGCRVPIPWEGTEPPYGFSSNDQTWLPMPHGWADFTVERQLERTDSTLSLYRRAIELRKNREEFTGTSLEWYGSPSGALAFRVKGGGLTCALNVSSDLVDLPAGEVILTSGPLVNGKLPRNTAAWIV</sequence>
<evidence type="ECO:0000313" key="9">
    <source>
        <dbReference type="Proteomes" id="UP000037962"/>
    </source>
</evidence>
<keyword evidence="2" id="KW-0325">Glycoprotein</keyword>
<dbReference type="PANTHER" id="PTHR10357">
    <property type="entry name" value="ALPHA-AMYLASE FAMILY MEMBER"/>
    <property type="match status" value="1"/>
</dbReference>
<evidence type="ECO:0000256" key="1">
    <source>
        <dbReference type="ARBA" id="ARBA00008061"/>
    </source>
</evidence>
<dbReference type="STRING" id="83262.BAB75_08510"/>
<dbReference type="PANTHER" id="PTHR10357:SF179">
    <property type="entry name" value="NEUTRAL AND BASIC AMINO ACID TRANSPORT PROTEIN RBAT"/>
    <property type="match status" value="1"/>
</dbReference>
<dbReference type="GeneID" id="45763940"/>
<dbReference type="KEGG" id="miz:BAB75_08510"/>
<reference evidence="7 10" key="2">
    <citation type="submission" date="2016-01" db="EMBL/GenBank/DDBJ databases">
        <title>Mycobacterium immunogenum strain CD11_6 genome sequencing and assembly.</title>
        <authorList>
            <person name="Kaur G."/>
            <person name="Nair G.R."/>
            <person name="Mayilraj S."/>
        </authorList>
    </citation>
    <scope>NUCLEOTIDE SEQUENCE [LARGE SCALE GENOMIC DNA]</scope>
    <source>
        <strain evidence="7 10">CD11-6</strain>
    </source>
</reference>
<accession>A0A0N1CLZ5</accession>
<dbReference type="Gene3D" id="3.20.20.80">
    <property type="entry name" value="Glycosidases"/>
    <property type="match status" value="1"/>
</dbReference>
<evidence type="ECO:0000259" key="4">
    <source>
        <dbReference type="SMART" id="SM00642"/>
    </source>
</evidence>
<evidence type="ECO:0000313" key="8">
    <source>
        <dbReference type="Proteomes" id="UP000037843"/>
    </source>
</evidence>
<keyword evidence="9" id="KW-1185">Reference proteome</keyword>
<protein>
    <submittedName>
        <fullName evidence="7">Alpha-amylase</fullName>
    </submittedName>
</protein>
<dbReference type="PATRIC" id="fig|83262.10.peg.1522"/>
<evidence type="ECO:0000313" key="10">
    <source>
        <dbReference type="Proteomes" id="UP000186919"/>
    </source>
</evidence>
<dbReference type="GO" id="GO:0004556">
    <property type="term" value="F:alpha-amylase activity"/>
    <property type="evidence" value="ECO:0007669"/>
    <property type="project" value="TreeGrafter"/>
</dbReference>
<dbReference type="EMBL" id="LJFS01000005">
    <property type="protein sequence ID" value="KPG36067.1"/>
    <property type="molecule type" value="Genomic_DNA"/>
</dbReference>
<dbReference type="Proteomes" id="UP000037843">
    <property type="component" value="Unassembled WGS sequence"/>
</dbReference>
<proteinExistence type="inferred from homology"/>
<dbReference type="Proteomes" id="UP000037962">
    <property type="component" value="Unassembled WGS sequence"/>
</dbReference>
<dbReference type="GO" id="GO:0016853">
    <property type="term" value="F:isomerase activity"/>
    <property type="evidence" value="ECO:0007669"/>
    <property type="project" value="UniProtKB-KW"/>
</dbReference>
<evidence type="ECO:0000313" key="6">
    <source>
        <dbReference type="EMBL" id="KPG36067.1"/>
    </source>
</evidence>
<evidence type="ECO:0000256" key="2">
    <source>
        <dbReference type="ARBA" id="ARBA00023180"/>
    </source>
</evidence>